<evidence type="ECO:0000313" key="5">
    <source>
        <dbReference type="Proteomes" id="UP000556026"/>
    </source>
</evidence>
<evidence type="ECO:0000256" key="1">
    <source>
        <dbReference type="ARBA" id="ARBA00022801"/>
    </source>
</evidence>
<evidence type="ECO:0000259" key="3">
    <source>
        <dbReference type="Pfam" id="PF00144"/>
    </source>
</evidence>
<sequence length="541" mass="56757">MLVATCCLASGTATGAPQVAALDRTSPAHTLSHGRTESGSAITIDHSDEAVTVTIDGSRADAEAEGDAAGRALDPLHFDNSSLPGSGKVGEPSATGSLPFSIERLLERAISYRLIDGGVALVGNRSGVLSSVARGKISGAPGAPAIDDRTIFDLASLTKVIATAPAVMKLLDQGKVALSDPISRWFPEFANPGHEELTVLSLLTHTSGLDDFGVSPDQPMESAVHKAAAQKFRARPNSRFHYADINFILLGELVHRVSGEPLNQFCQEQIYGPLSAANTMFLPPKSLAASIAPTSGGGAGNVQDPNARRLGGVAGHAGLFSTALDLSRFARMMLGGGMLDERRVLSEQVVAQMTSPYLANNGSVLRGLGWDISSPYSAPRGSLFSQGSFGHTGYSGSSIWIDPKQDLFVILLTNRIDYHNTHAFNQLRRDVSTVAAATYRAGGGGALQLASLTTDVLHEVTRAMQSAPRLVKMASSSGRGKYFGRSKRACKSDRILARSGRRGVRSAAVSRASRTAKTAAARSAAGKTANAAKKKRSGRRA</sequence>
<dbReference type="InterPro" id="IPR001466">
    <property type="entry name" value="Beta-lactam-related"/>
</dbReference>
<feature type="region of interest" description="Disordered" evidence="2">
    <location>
        <begin position="501"/>
        <end position="541"/>
    </location>
</feature>
<dbReference type="InterPro" id="IPR012338">
    <property type="entry name" value="Beta-lactam/transpept-like"/>
</dbReference>
<comment type="caution">
    <text evidence="4">The sequence shown here is derived from an EMBL/GenBank/DDBJ whole genome shotgun (WGS) entry which is preliminary data.</text>
</comment>
<dbReference type="InterPro" id="IPR050789">
    <property type="entry name" value="Diverse_Enzym_Activities"/>
</dbReference>
<keyword evidence="1" id="KW-0378">Hydrolase</keyword>
<gene>
    <name evidence="4" type="ORF">GMST_26780</name>
</gene>
<dbReference type="PANTHER" id="PTHR43283:SF11">
    <property type="entry name" value="BETA-LACTAMASE-RELATED DOMAIN-CONTAINING PROTEIN"/>
    <property type="match status" value="1"/>
</dbReference>
<evidence type="ECO:0000256" key="2">
    <source>
        <dbReference type="SAM" id="MobiDB-lite"/>
    </source>
</evidence>
<dbReference type="GO" id="GO:0016787">
    <property type="term" value="F:hydrolase activity"/>
    <property type="evidence" value="ECO:0007669"/>
    <property type="project" value="UniProtKB-KW"/>
</dbReference>
<proteinExistence type="predicted"/>
<dbReference type="Gene3D" id="3.40.710.10">
    <property type="entry name" value="DD-peptidase/beta-lactamase superfamily"/>
    <property type="match status" value="1"/>
</dbReference>
<keyword evidence="5" id="KW-1185">Reference proteome</keyword>
<feature type="compositionally biased region" description="Low complexity" evidence="2">
    <location>
        <begin position="505"/>
        <end position="531"/>
    </location>
</feature>
<dbReference type="PANTHER" id="PTHR43283">
    <property type="entry name" value="BETA-LACTAMASE-RELATED"/>
    <property type="match status" value="1"/>
</dbReference>
<evidence type="ECO:0000313" key="4">
    <source>
        <dbReference type="EMBL" id="GFO60353.1"/>
    </source>
</evidence>
<organism evidence="4 5">
    <name type="scientific">Geomonas silvestris</name>
    <dbReference type="NCBI Taxonomy" id="2740184"/>
    <lineage>
        <taxon>Bacteria</taxon>
        <taxon>Pseudomonadati</taxon>
        <taxon>Thermodesulfobacteriota</taxon>
        <taxon>Desulfuromonadia</taxon>
        <taxon>Geobacterales</taxon>
        <taxon>Geobacteraceae</taxon>
        <taxon>Geomonas</taxon>
    </lineage>
</organism>
<protein>
    <recommendedName>
        <fullName evidence="3">Beta-lactamase-related domain-containing protein</fullName>
    </recommendedName>
</protein>
<name>A0A6V8MKU5_9BACT</name>
<dbReference type="Pfam" id="PF00144">
    <property type="entry name" value="Beta-lactamase"/>
    <property type="match status" value="1"/>
</dbReference>
<feature type="compositionally biased region" description="Basic residues" evidence="2">
    <location>
        <begin position="532"/>
        <end position="541"/>
    </location>
</feature>
<dbReference type="Proteomes" id="UP000556026">
    <property type="component" value="Unassembled WGS sequence"/>
</dbReference>
<feature type="region of interest" description="Disordered" evidence="2">
    <location>
        <begin position="73"/>
        <end position="94"/>
    </location>
</feature>
<dbReference type="SUPFAM" id="SSF56601">
    <property type="entry name" value="beta-lactamase/transpeptidase-like"/>
    <property type="match status" value="1"/>
</dbReference>
<dbReference type="AlphaFoldDB" id="A0A6V8MKU5"/>
<accession>A0A6V8MKU5</accession>
<feature type="domain" description="Beta-lactamase-related" evidence="3">
    <location>
        <begin position="140"/>
        <end position="416"/>
    </location>
</feature>
<reference evidence="5" key="1">
    <citation type="submission" date="2020-06" db="EMBL/GenBank/DDBJ databases">
        <title>Draft genomic sequence of Geomonas sp. Red330.</title>
        <authorList>
            <person name="Itoh H."/>
            <person name="Zhenxing X."/>
            <person name="Ushijima N."/>
            <person name="Masuda Y."/>
            <person name="Shiratori Y."/>
            <person name="Senoo K."/>
        </authorList>
    </citation>
    <scope>NUCLEOTIDE SEQUENCE [LARGE SCALE GENOMIC DNA]</scope>
    <source>
        <strain evidence="5">Red330</strain>
    </source>
</reference>
<dbReference type="EMBL" id="BLXX01000008">
    <property type="protein sequence ID" value="GFO60353.1"/>
    <property type="molecule type" value="Genomic_DNA"/>
</dbReference>